<name>G4QGY6_GLANF</name>
<sequence>MLTLFFAQFLHRLVLVDNLTMSFVYNKGRYEMGSADLSDHENLVHSDTL</sequence>
<gene>
    <name evidence="1" type="ordered locus">GNIT_2065</name>
</gene>
<dbReference type="Proteomes" id="UP000009282">
    <property type="component" value="Chromosome"/>
</dbReference>
<organism evidence="1 2">
    <name type="scientific">Glaciecola nitratireducens (strain JCM 12485 / KCTC 12276 / FR1064)</name>
    <dbReference type="NCBI Taxonomy" id="1085623"/>
    <lineage>
        <taxon>Bacteria</taxon>
        <taxon>Pseudomonadati</taxon>
        <taxon>Pseudomonadota</taxon>
        <taxon>Gammaproteobacteria</taxon>
        <taxon>Alteromonadales</taxon>
        <taxon>Alteromonadaceae</taxon>
        <taxon>Brumicola</taxon>
    </lineage>
</organism>
<proteinExistence type="predicted"/>
<dbReference type="AlphaFoldDB" id="G4QGY6"/>
<dbReference type="HOGENOM" id="CLU_3136152_0_0_6"/>
<keyword evidence="2" id="KW-1185">Reference proteome</keyword>
<accession>G4QGY6</accession>
<evidence type="ECO:0000313" key="2">
    <source>
        <dbReference type="Proteomes" id="UP000009282"/>
    </source>
</evidence>
<dbReference type="KEGG" id="gni:GNIT_2065"/>
<protein>
    <submittedName>
        <fullName evidence="1">Uncharacterized protein</fullName>
    </submittedName>
</protein>
<reference evidence="1 2" key="1">
    <citation type="journal article" date="2011" name="J. Bacteriol.">
        <title>Complete genome sequence of seawater bacterium Glaciecola nitratireducens FR1064T.</title>
        <authorList>
            <person name="Bian F."/>
            <person name="Qin Q.L."/>
            <person name="Xie B.B."/>
            <person name="Shu Y.L."/>
            <person name="Zhang X.Y."/>
            <person name="Yu Y."/>
            <person name="Chen B."/>
            <person name="Chen X.L."/>
            <person name="Zhou B.C."/>
            <person name="Zhang Y.Z."/>
        </authorList>
    </citation>
    <scope>NUCLEOTIDE SEQUENCE [LARGE SCALE GENOMIC DNA]</scope>
    <source>
        <strain evidence="2">JCM 12485 / KCTC 12276 / FR1064</strain>
    </source>
</reference>
<dbReference type="STRING" id="1085623.GNIT_2065"/>
<evidence type="ECO:0000313" key="1">
    <source>
        <dbReference type="EMBL" id="AEP30174.1"/>
    </source>
</evidence>
<dbReference type="EMBL" id="CP003060">
    <property type="protein sequence ID" value="AEP30174.1"/>
    <property type="molecule type" value="Genomic_DNA"/>
</dbReference>